<reference evidence="2" key="1">
    <citation type="submission" date="2024-07" db="EMBL/GenBank/DDBJ databases">
        <title>Identification and characteristics of a novel species of coltsfoot's symbiotic bacteria.</title>
        <authorList>
            <person name="Juszczyk A."/>
            <person name="Jasielczuk I."/>
            <person name="Gurgul A."/>
            <person name="Rogala M."/>
            <person name="Kowalczyk A."/>
            <person name="Szmatola T."/>
            <person name="Kosecka-Strojek M."/>
            <person name="Arent Z."/>
            <person name="Latowski D."/>
        </authorList>
    </citation>
    <scope>NUCLEOTIDE SEQUENCE</scope>
    <source>
        <strain evidence="2">Hg7Tf</strain>
    </source>
</reference>
<evidence type="ECO:0000256" key="1">
    <source>
        <dbReference type="SAM" id="MobiDB-lite"/>
    </source>
</evidence>
<name>A0AB39HW95_9PSED</name>
<sequence length="568" mass="61725">MPKHADVLWFKTQFQPLITPRLAGLPFTVDFITAIACQETGHVWSVLRAKAMTTAHILALCVGDTLDADKGRSAFPRTKADLLAVPGGAAMFDLAHQALVDMAEHIPGFAAVAKKPNKFCHGFGMFQRDLQFFNVDPDYFLERRYEQFEATLGMCIEELKRGLKKLGFQGRSTLTNHELAAVAITYNTGGFNPKKGLRQGHFDGQHFYGEKIFDFILLAQSVALPGSTPALVAPAAGLALVPTPSPVEAQGDFFRVETREGMLRVRSEPSISDPPQANVIGHLPDGHPVRAVAKKAQGGFREVQTSLAGALLHGFVSQKFLVAAPDLDDIPVVAPAVSSPSTGVVAVLMPRKPGRVTRRADTAGAHSLNESGQPARQGTSPDELRGELAAIIKWLAVDSSAHKRYQPHSGLTFCNIYCHDYCHLAGVYLPRVWWTSKAVIALAKGNQVEPLIGDTIFEMRANDLFRWLRDFGADFGWRQTGTLSKLQQAANQGGIGLIVARRKEEGRSGHIVAVVPETPTFSARRDSAGEVIAPLQSQAGASNFSYGTGKANWWNGEQFAESAFWVHG</sequence>
<gene>
    <name evidence="2" type="ORF">AB4Y39_14625</name>
</gene>
<organism evidence="2">
    <name type="scientific">Pseudomonas sp. Hg7Tf</name>
    <dbReference type="NCBI Taxonomy" id="3236988"/>
    <lineage>
        <taxon>Bacteria</taxon>
        <taxon>Pseudomonadati</taxon>
        <taxon>Pseudomonadota</taxon>
        <taxon>Gammaproteobacteria</taxon>
        <taxon>Pseudomonadales</taxon>
        <taxon>Pseudomonadaceae</taxon>
        <taxon>Pseudomonas</taxon>
    </lineage>
</organism>
<dbReference type="AlphaFoldDB" id="A0AB39HW95"/>
<feature type="compositionally biased region" description="Polar residues" evidence="1">
    <location>
        <begin position="368"/>
        <end position="380"/>
    </location>
</feature>
<accession>A0AB39HW95</accession>
<dbReference type="RefSeq" id="WP_368491669.1">
    <property type="nucleotide sequence ID" value="NZ_CP162607.1"/>
</dbReference>
<proteinExistence type="predicted"/>
<feature type="region of interest" description="Disordered" evidence="1">
    <location>
        <begin position="355"/>
        <end position="381"/>
    </location>
</feature>
<dbReference type="Gene3D" id="3.90.1720.10">
    <property type="entry name" value="endopeptidase domain like (from Nostoc punctiforme)"/>
    <property type="match status" value="1"/>
</dbReference>
<evidence type="ECO:0000313" key="2">
    <source>
        <dbReference type="EMBL" id="XDK34954.1"/>
    </source>
</evidence>
<dbReference type="EMBL" id="CP162607">
    <property type="protein sequence ID" value="XDK34954.1"/>
    <property type="molecule type" value="Genomic_DNA"/>
</dbReference>
<protein>
    <submittedName>
        <fullName evidence="2">Uncharacterized protein</fullName>
    </submittedName>
</protein>